<proteinExistence type="predicted"/>
<dbReference type="SMART" id="SM00567">
    <property type="entry name" value="EZ_HEAT"/>
    <property type="match status" value="8"/>
</dbReference>
<protein>
    <recommendedName>
        <fullName evidence="5">TOG domain-containing protein</fullName>
    </recommendedName>
</protein>
<comment type="function">
    <text evidence="1">Catalyzes the hydroxylation of the N(6)-(4-aminobutyl)-L-lysine intermediate produced by deoxyhypusine synthase/DHPS on a critical lysine of the eukaryotic translation initiation factor 5A/eIF-5A. This is the second step of the post-translational modification of that lysine into an unusual amino acid residue named hypusine. Hypusination is unique to mature eIF-5A factor and is essential for its function.</text>
</comment>
<dbReference type="InterPro" id="IPR011989">
    <property type="entry name" value="ARM-like"/>
</dbReference>
<accession>A0A7S4SLF5</accession>
<dbReference type="PROSITE" id="PS50077">
    <property type="entry name" value="HEAT_REPEAT"/>
    <property type="match status" value="1"/>
</dbReference>
<dbReference type="GO" id="GO:0016491">
    <property type="term" value="F:oxidoreductase activity"/>
    <property type="evidence" value="ECO:0007669"/>
    <property type="project" value="TreeGrafter"/>
</dbReference>
<dbReference type="InterPro" id="IPR016024">
    <property type="entry name" value="ARM-type_fold"/>
</dbReference>
<dbReference type="InterPro" id="IPR021133">
    <property type="entry name" value="HEAT_type_2"/>
</dbReference>
<gene>
    <name evidence="4" type="ORF">AMON00008_LOCUS51976</name>
</gene>
<sequence>MFDYESPSRQEDIRIKKAKLGSDDPRERATAASDLASYGRSAAAYEGIAGDVAKLLDDPEAEVRVVACNVLADMGEASAPFVDKVLALLSDGHLAARRMAITALGAIGSDKSDIADVGQALVKELRCEGETQVLVLHSLGAIGAEPYVNEVAELLNSQQLEVRRAALHCLGGLRQGTACDHAADIASCLDEPLVRAYAFPALVRTGQAAEQYVAEIIPFLEDGDHATRQAAVETLGALASHVDQDSVSRIAELLGHHNPAFRAAGAAALGSLGEQLAGEFAQAVKELLYDDEQWEVLEGPPALQVDMYGRPGSTQQLRGQLLTKPCCAAVVALGKLGSKGQGYVVELTKQFVWSSDPDFKIACMEALADMGETGAEYSSYIARCVKERGNPPHVRAAALLVLGDIVRRTNPSQSHSEWMAQERVNASLAVIAEALTDPDPDLQVYAVYAMGSAGPQAADYIPQLARIVEDRGSHLLATAVKALGDIGKSAAGHAKKVSDLLGDERMPVRHNAAEALGAMGAVHFADLISGHIRDPSCDVRAAAAVSLGRMGQMPNAVSIARLLFDPLSIVRRAACVGLGSLLKQAQGGLPRGLAEQLKAALDDDSACVREAALEAWNNMPPSQN</sequence>
<dbReference type="Gene3D" id="1.25.10.10">
    <property type="entry name" value="Leucine-rich Repeat Variant"/>
    <property type="match status" value="4"/>
</dbReference>
<evidence type="ECO:0008006" key="5">
    <source>
        <dbReference type="Google" id="ProtNLM"/>
    </source>
</evidence>
<dbReference type="Pfam" id="PF13646">
    <property type="entry name" value="HEAT_2"/>
    <property type="match status" value="4"/>
</dbReference>
<dbReference type="InterPro" id="IPR004155">
    <property type="entry name" value="PBS_lyase_HEAT"/>
</dbReference>
<feature type="repeat" description="HEAT" evidence="2">
    <location>
        <begin position="212"/>
        <end position="249"/>
    </location>
</feature>
<dbReference type="EMBL" id="HBNR01073274">
    <property type="protein sequence ID" value="CAE4649297.1"/>
    <property type="molecule type" value="Transcribed_RNA"/>
</dbReference>
<evidence type="ECO:0000313" key="4">
    <source>
        <dbReference type="EMBL" id="CAE4649297.1"/>
    </source>
</evidence>
<name>A0A7S4SLF5_9DINO</name>
<dbReference type="SUPFAM" id="SSF48371">
    <property type="entry name" value="ARM repeat"/>
    <property type="match status" value="2"/>
</dbReference>
<feature type="region of interest" description="Disordered" evidence="3">
    <location>
        <begin position="1"/>
        <end position="28"/>
    </location>
</feature>
<dbReference type="AlphaFoldDB" id="A0A7S4SLF5"/>
<evidence type="ECO:0000256" key="3">
    <source>
        <dbReference type="SAM" id="MobiDB-lite"/>
    </source>
</evidence>
<evidence type="ECO:0000256" key="1">
    <source>
        <dbReference type="ARBA" id="ARBA00045876"/>
    </source>
</evidence>
<reference evidence="4" key="1">
    <citation type="submission" date="2021-01" db="EMBL/GenBank/DDBJ databases">
        <authorList>
            <person name="Corre E."/>
            <person name="Pelletier E."/>
            <person name="Niang G."/>
            <person name="Scheremetjew M."/>
            <person name="Finn R."/>
            <person name="Kale V."/>
            <person name="Holt S."/>
            <person name="Cochrane G."/>
            <person name="Meng A."/>
            <person name="Brown T."/>
            <person name="Cohen L."/>
        </authorList>
    </citation>
    <scope>NUCLEOTIDE SEQUENCE</scope>
    <source>
        <strain evidence="4">CCMP3105</strain>
    </source>
</reference>
<evidence type="ECO:0000256" key="2">
    <source>
        <dbReference type="PROSITE-ProRule" id="PRU00103"/>
    </source>
</evidence>
<dbReference type="PANTHER" id="PTHR12697">
    <property type="entry name" value="PBS LYASE HEAT-LIKE PROTEIN"/>
    <property type="match status" value="1"/>
</dbReference>
<organism evidence="4">
    <name type="scientific">Alexandrium monilatum</name>
    <dbReference type="NCBI Taxonomy" id="311494"/>
    <lineage>
        <taxon>Eukaryota</taxon>
        <taxon>Sar</taxon>
        <taxon>Alveolata</taxon>
        <taxon>Dinophyceae</taxon>
        <taxon>Gonyaulacales</taxon>
        <taxon>Pyrocystaceae</taxon>
        <taxon>Alexandrium</taxon>
    </lineage>
</organism>
<dbReference type="PANTHER" id="PTHR12697:SF5">
    <property type="entry name" value="DEOXYHYPUSINE HYDROXYLASE"/>
    <property type="match status" value="1"/>
</dbReference>